<dbReference type="Pfam" id="PF00169">
    <property type="entry name" value="PH"/>
    <property type="match status" value="2"/>
</dbReference>
<reference evidence="3 4" key="1">
    <citation type="journal article" date="2004" name="Science">
        <title>The genome of the diatom Thalassiosira pseudonana: ecology, evolution, and metabolism.</title>
        <authorList>
            <person name="Armbrust E.V."/>
            <person name="Berges J.A."/>
            <person name="Bowler C."/>
            <person name="Green B.R."/>
            <person name="Martinez D."/>
            <person name="Putnam N.H."/>
            <person name="Zhou S."/>
            <person name="Allen A.E."/>
            <person name="Apt K.E."/>
            <person name="Bechner M."/>
            <person name="Brzezinski M.A."/>
            <person name="Chaal B.K."/>
            <person name="Chiovitti A."/>
            <person name="Davis A.K."/>
            <person name="Demarest M.S."/>
            <person name="Detter J.C."/>
            <person name="Glavina T."/>
            <person name="Goodstein D."/>
            <person name="Hadi M.Z."/>
            <person name="Hellsten U."/>
            <person name="Hildebrand M."/>
            <person name="Jenkins B.D."/>
            <person name="Jurka J."/>
            <person name="Kapitonov V.V."/>
            <person name="Kroger N."/>
            <person name="Lau W.W."/>
            <person name="Lane T.W."/>
            <person name="Larimer F.W."/>
            <person name="Lippmeier J.C."/>
            <person name="Lucas S."/>
            <person name="Medina M."/>
            <person name="Montsant A."/>
            <person name="Obornik M."/>
            <person name="Parker M.S."/>
            <person name="Palenik B."/>
            <person name="Pazour G.J."/>
            <person name="Richardson P.M."/>
            <person name="Rynearson T.A."/>
            <person name="Saito M.A."/>
            <person name="Schwartz D.C."/>
            <person name="Thamatrakoln K."/>
            <person name="Valentin K."/>
            <person name="Vardi A."/>
            <person name="Wilkerson F.P."/>
            <person name="Rokhsar D.S."/>
        </authorList>
    </citation>
    <scope>NUCLEOTIDE SEQUENCE [LARGE SCALE GENOMIC DNA]</scope>
    <source>
        <strain evidence="3 4">CCMP1335</strain>
    </source>
</reference>
<protein>
    <recommendedName>
        <fullName evidence="2">PH domain-containing protein</fullName>
    </recommendedName>
</protein>
<name>B8C5V8_THAPS</name>
<evidence type="ECO:0000259" key="2">
    <source>
        <dbReference type="PROSITE" id="PS50003"/>
    </source>
</evidence>
<keyword evidence="4" id="KW-1185">Reference proteome</keyword>
<dbReference type="RefSeq" id="XP_002291467.1">
    <property type="nucleotide sequence ID" value="XM_002291431.1"/>
</dbReference>
<evidence type="ECO:0000313" key="4">
    <source>
        <dbReference type="Proteomes" id="UP000001449"/>
    </source>
</evidence>
<dbReference type="CDD" id="cd00821">
    <property type="entry name" value="PH"/>
    <property type="match status" value="1"/>
</dbReference>
<dbReference type="Proteomes" id="UP000001449">
    <property type="component" value="Chromosome 6"/>
</dbReference>
<dbReference type="PANTHER" id="PTHR14336">
    <property type="entry name" value="TANDEM PH DOMAIN CONTAINING PROTEIN"/>
    <property type="match status" value="1"/>
</dbReference>
<dbReference type="InterPro" id="IPR011993">
    <property type="entry name" value="PH-like_dom_sf"/>
</dbReference>
<dbReference type="AlphaFoldDB" id="B8C5V8"/>
<feature type="compositionally biased region" description="Low complexity" evidence="1">
    <location>
        <begin position="10"/>
        <end position="23"/>
    </location>
</feature>
<feature type="compositionally biased region" description="Polar residues" evidence="1">
    <location>
        <begin position="70"/>
        <end position="81"/>
    </location>
</feature>
<dbReference type="HOGENOM" id="CLU_399849_0_0_1"/>
<feature type="domain" description="PH" evidence="2">
    <location>
        <begin position="163"/>
        <end position="264"/>
    </location>
</feature>
<feature type="region of interest" description="Disordered" evidence="1">
    <location>
        <begin position="1"/>
        <end position="124"/>
    </location>
</feature>
<dbReference type="PaxDb" id="35128-Thaps23120"/>
<dbReference type="OMA" id="RIWVANT"/>
<dbReference type="SUPFAM" id="SSF50729">
    <property type="entry name" value="PH domain-like"/>
    <property type="match status" value="2"/>
</dbReference>
<dbReference type="GeneID" id="7442352"/>
<feature type="compositionally biased region" description="Polar residues" evidence="1">
    <location>
        <begin position="30"/>
        <end position="53"/>
    </location>
</feature>
<gene>
    <name evidence="3" type="ORF">THAPSDRAFT_23120</name>
</gene>
<feature type="domain" description="PH" evidence="2">
    <location>
        <begin position="483"/>
        <end position="589"/>
    </location>
</feature>
<evidence type="ECO:0000313" key="3">
    <source>
        <dbReference type="EMBL" id="EED91574.1"/>
    </source>
</evidence>
<feature type="compositionally biased region" description="Low complexity" evidence="1">
    <location>
        <begin position="102"/>
        <end position="111"/>
    </location>
</feature>
<dbReference type="EMBL" id="CM000643">
    <property type="protein sequence ID" value="EED91574.1"/>
    <property type="molecule type" value="Genomic_DNA"/>
</dbReference>
<dbReference type="KEGG" id="tps:THAPSDRAFT_23120"/>
<reference evidence="3 4" key="2">
    <citation type="journal article" date="2008" name="Nature">
        <title>The Phaeodactylum genome reveals the evolutionary history of diatom genomes.</title>
        <authorList>
            <person name="Bowler C."/>
            <person name="Allen A.E."/>
            <person name="Badger J.H."/>
            <person name="Grimwood J."/>
            <person name="Jabbari K."/>
            <person name="Kuo A."/>
            <person name="Maheswari U."/>
            <person name="Martens C."/>
            <person name="Maumus F."/>
            <person name="Otillar R.P."/>
            <person name="Rayko E."/>
            <person name="Salamov A."/>
            <person name="Vandepoele K."/>
            <person name="Beszteri B."/>
            <person name="Gruber A."/>
            <person name="Heijde M."/>
            <person name="Katinka M."/>
            <person name="Mock T."/>
            <person name="Valentin K."/>
            <person name="Verret F."/>
            <person name="Berges J.A."/>
            <person name="Brownlee C."/>
            <person name="Cadoret J.P."/>
            <person name="Chiovitti A."/>
            <person name="Choi C.J."/>
            <person name="Coesel S."/>
            <person name="De Martino A."/>
            <person name="Detter J.C."/>
            <person name="Durkin C."/>
            <person name="Falciatore A."/>
            <person name="Fournet J."/>
            <person name="Haruta M."/>
            <person name="Huysman M.J."/>
            <person name="Jenkins B.D."/>
            <person name="Jiroutova K."/>
            <person name="Jorgensen R.E."/>
            <person name="Joubert Y."/>
            <person name="Kaplan A."/>
            <person name="Kroger N."/>
            <person name="Kroth P.G."/>
            <person name="La Roche J."/>
            <person name="Lindquist E."/>
            <person name="Lommer M."/>
            <person name="Martin-Jezequel V."/>
            <person name="Lopez P.J."/>
            <person name="Lucas S."/>
            <person name="Mangogna M."/>
            <person name="McGinnis K."/>
            <person name="Medlin L.K."/>
            <person name="Montsant A."/>
            <person name="Oudot-Le Secq M.P."/>
            <person name="Napoli C."/>
            <person name="Obornik M."/>
            <person name="Parker M.S."/>
            <person name="Petit J.L."/>
            <person name="Porcel B.M."/>
            <person name="Poulsen N."/>
            <person name="Robison M."/>
            <person name="Rychlewski L."/>
            <person name="Rynearson T.A."/>
            <person name="Schmutz J."/>
            <person name="Shapiro H."/>
            <person name="Siaut M."/>
            <person name="Stanley M."/>
            <person name="Sussman M.R."/>
            <person name="Taylor A.R."/>
            <person name="Vardi A."/>
            <person name="von Dassow P."/>
            <person name="Vyverman W."/>
            <person name="Willis A."/>
            <person name="Wyrwicz L.S."/>
            <person name="Rokhsar D.S."/>
            <person name="Weissenbach J."/>
            <person name="Armbrust E.V."/>
            <person name="Green B.R."/>
            <person name="Van de Peer Y."/>
            <person name="Grigoriev I.V."/>
        </authorList>
    </citation>
    <scope>NUCLEOTIDE SEQUENCE [LARGE SCALE GENOMIC DNA]</scope>
    <source>
        <strain evidence="3 4">CCMP1335</strain>
    </source>
</reference>
<sequence length="689" mass="76251">MAAASDLGKSPTSSDDPSSSYSSFLHFINDDQSNVDGESVASPQRPNDSNTYNVDYCASPRNDDDEYYDTLSNLSVQSPRSSGEFLPEGSEEGRDTIAALQSKTSLSSSSVNGGGSTTTTADVPIPTEMSHNFAVEHRIFLRAILDMLAEGDQFVNTGSNDTKTLKIGALKKSSRRIKGLWKSKYVEIRRGVFSYYDGHAKHKDTTRKDIPLKAATCTCRAVKSRAWKGAAFELSVKGGPRRIWVANTPGERQGWIQAIHDAMIGASVVRGDNFLDYQMEHDGKTKRWTLPKNSPYSAFIEQYLQVREAINGAESKQDYLKALSILRGKSIMIPIQWLKTQLDDSTPTAFQEADMSSGVDQLWKDLLRDSVEINGQVISGESFHGPDRIIGNLTQLIIHHNQYNSCHDGKQSSITEVQAVSYARDIMLATDRTRSGGDSYYCIENLCLNRDLVVICPTSTVAAPLSITVCGAGMIKSNQPITARDVSGWVSTRSHSGKPWRRQYLILSQDVLSCYKDADSRPHNLQAKVMLKGVKVGDSANTSQSSKSRKTSARIIYARNIKKHMCREFLLEDEASFTLWRDALEAASKMSTDINVSINTHPLSDLMSSEKDLTGKSSPYPIVNAEINVSTEYKVCTLDPQGIDNEDTWATLRTTFVQKFRLSGGATGRITRGDEVVRLELLEWHGERA</sequence>
<dbReference type="InterPro" id="IPR051707">
    <property type="entry name" value="PI-Interact_SigTrans_Reg"/>
</dbReference>
<dbReference type="SMART" id="SM00233">
    <property type="entry name" value="PH"/>
    <property type="match status" value="2"/>
</dbReference>
<dbReference type="GO" id="GO:0005886">
    <property type="term" value="C:plasma membrane"/>
    <property type="evidence" value="ECO:0000318"/>
    <property type="project" value="GO_Central"/>
</dbReference>
<dbReference type="InterPro" id="IPR001849">
    <property type="entry name" value="PH_domain"/>
</dbReference>
<dbReference type="GO" id="GO:0043325">
    <property type="term" value="F:phosphatidylinositol-3,4-bisphosphate binding"/>
    <property type="evidence" value="ECO:0000318"/>
    <property type="project" value="GO_Central"/>
</dbReference>
<dbReference type="GO" id="GO:0005543">
    <property type="term" value="F:phospholipid binding"/>
    <property type="evidence" value="ECO:0000318"/>
    <property type="project" value="GO_Central"/>
</dbReference>
<dbReference type="eggNOG" id="ENOG502S66D">
    <property type="taxonomic scope" value="Eukaryota"/>
</dbReference>
<organism evidence="3 4">
    <name type="scientific">Thalassiosira pseudonana</name>
    <name type="common">Marine diatom</name>
    <name type="synonym">Cyclotella nana</name>
    <dbReference type="NCBI Taxonomy" id="35128"/>
    <lineage>
        <taxon>Eukaryota</taxon>
        <taxon>Sar</taxon>
        <taxon>Stramenopiles</taxon>
        <taxon>Ochrophyta</taxon>
        <taxon>Bacillariophyta</taxon>
        <taxon>Coscinodiscophyceae</taxon>
        <taxon>Thalassiosirophycidae</taxon>
        <taxon>Thalassiosirales</taxon>
        <taxon>Thalassiosiraceae</taxon>
        <taxon>Thalassiosira</taxon>
    </lineage>
</organism>
<accession>B8C5V8</accession>
<dbReference type="Gene3D" id="2.30.29.30">
    <property type="entry name" value="Pleckstrin-homology domain (PH domain)/Phosphotyrosine-binding domain (PTB)"/>
    <property type="match status" value="2"/>
</dbReference>
<evidence type="ECO:0000256" key="1">
    <source>
        <dbReference type="SAM" id="MobiDB-lite"/>
    </source>
</evidence>
<dbReference type="InParanoid" id="B8C5V8"/>
<dbReference type="PROSITE" id="PS50003">
    <property type="entry name" value="PH_DOMAIN"/>
    <property type="match status" value="2"/>
</dbReference>
<dbReference type="PANTHER" id="PTHR14336:SF8">
    <property type="entry name" value="PROTEIN OPY1"/>
    <property type="match status" value="1"/>
</dbReference>
<proteinExistence type="predicted"/>